<sequence>MGQCACLDSHGRAEKKVEVEVLRGRDEGYAPAAGSQASNALQKIGMTPGVEEGGVEGDLVALPEIKLEGGTLYTGQWRGTVREGEGVLERPDGGRYEGQFVNNRAEGYGKFFHANGERYEGQWKADKAHGFGTFYHEDGSLYEGQWVEDMMQGRGTEKWTDGSRFDGEYL</sequence>
<accession>A0A0G4FV33</accession>
<dbReference type="PhylomeDB" id="A0A0G4FV33"/>
<protein>
    <recommendedName>
        <fullName evidence="3">MORN repeat-containing protein 5</fullName>
    </recommendedName>
</protein>
<dbReference type="AlphaFoldDB" id="A0A0G4FV33"/>
<name>A0A0G4FV33_9ALVE</name>
<evidence type="ECO:0000256" key="1">
    <source>
        <dbReference type="ARBA" id="ARBA00022737"/>
    </source>
</evidence>
<dbReference type="SMART" id="SM00698">
    <property type="entry name" value="MORN"/>
    <property type="match status" value="4"/>
</dbReference>
<dbReference type="GO" id="GO:0005829">
    <property type="term" value="C:cytosol"/>
    <property type="evidence" value="ECO:0007669"/>
    <property type="project" value="TreeGrafter"/>
</dbReference>
<gene>
    <name evidence="2" type="ORF">Cvel_18933</name>
</gene>
<dbReference type="PANTHER" id="PTHR43215">
    <property type="entry name" value="RADIAL SPOKE HEAD 1 HOMOLOG"/>
    <property type="match status" value="1"/>
</dbReference>
<dbReference type="PANTHER" id="PTHR43215:SF14">
    <property type="entry name" value="RADIAL SPOKE HEAD 1 HOMOLOG"/>
    <property type="match status" value="1"/>
</dbReference>
<dbReference type="Gene3D" id="2.20.110.10">
    <property type="entry name" value="Histone H3 K4-specific methyltransferase SET7/9 N-terminal domain"/>
    <property type="match status" value="2"/>
</dbReference>
<keyword evidence="1" id="KW-0677">Repeat</keyword>
<evidence type="ECO:0008006" key="3">
    <source>
        <dbReference type="Google" id="ProtNLM"/>
    </source>
</evidence>
<proteinExistence type="predicted"/>
<reference evidence="2" key="1">
    <citation type="submission" date="2014-11" db="EMBL/GenBank/DDBJ databases">
        <authorList>
            <person name="Otto D Thomas"/>
            <person name="Naeem Raeece"/>
        </authorList>
    </citation>
    <scope>NUCLEOTIDE SEQUENCE</scope>
</reference>
<dbReference type="SUPFAM" id="SSF82185">
    <property type="entry name" value="Histone H3 K4-specific methyltransferase SET7/9 N-terminal domain"/>
    <property type="match status" value="1"/>
</dbReference>
<evidence type="ECO:0000313" key="2">
    <source>
        <dbReference type="EMBL" id="CEM18837.1"/>
    </source>
</evidence>
<dbReference type="EMBL" id="CDMZ01000658">
    <property type="protein sequence ID" value="CEM18837.1"/>
    <property type="molecule type" value="Genomic_DNA"/>
</dbReference>
<dbReference type="InterPro" id="IPR003409">
    <property type="entry name" value="MORN"/>
</dbReference>
<dbReference type="Pfam" id="PF02493">
    <property type="entry name" value="MORN"/>
    <property type="match status" value="4"/>
</dbReference>
<organism evidence="2">
    <name type="scientific">Chromera velia CCMP2878</name>
    <dbReference type="NCBI Taxonomy" id="1169474"/>
    <lineage>
        <taxon>Eukaryota</taxon>
        <taxon>Sar</taxon>
        <taxon>Alveolata</taxon>
        <taxon>Colpodellida</taxon>
        <taxon>Chromeraceae</taxon>
        <taxon>Chromera</taxon>
    </lineage>
</organism>
<dbReference type="VEuPathDB" id="CryptoDB:Cvel_18933"/>